<keyword evidence="1" id="KW-0193">Cuticle</keyword>
<dbReference type="Pfam" id="PF00379">
    <property type="entry name" value="Chitin_bind_4"/>
    <property type="match status" value="1"/>
</dbReference>
<organism evidence="2 3">
    <name type="scientific">Rhodnius prolixus</name>
    <name type="common">Triatomid bug</name>
    <dbReference type="NCBI Taxonomy" id="13249"/>
    <lineage>
        <taxon>Eukaryota</taxon>
        <taxon>Metazoa</taxon>
        <taxon>Ecdysozoa</taxon>
        <taxon>Arthropoda</taxon>
        <taxon>Hexapoda</taxon>
        <taxon>Insecta</taxon>
        <taxon>Pterygota</taxon>
        <taxon>Neoptera</taxon>
        <taxon>Paraneoptera</taxon>
        <taxon>Hemiptera</taxon>
        <taxon>Heteroptera</taxon>
        <taxon>Panheteroptera</taxon>
        <taxon>Cimicomorpha</taxon>
        <taxon>Reduviidae</taxon>
        <taxon>Triatominae</taxon>
        <taxon>Rhodnius</taxon>
    </lineage>
</organism>
<sequence>MYHASGDNVAVILGLVSVVASQYGGHHFGGGVGSGLGGGHGGHGGDEHHVDYYSPPHYSYEYQVHDPHTGDVKSQHETREGDVVKGFYTLKEADGTLREVHYTSDKHNGFNAEVKRTGHAVHAPVYGGHHQHH</sequence>
<name>T1H950_RHOPR</name>
<dbReference type="HOGENOM" id="CLU_075165_3_5_1"/>
<dbReference type="eggNOG" id="ENOG502SGA3">
    <property type="taxonomic scope" value="Eukaryota"/>
</dbReference>
<dbReference type="Proteomes" id="UP000015103">
    <property type="component" value="Unassembled WGS sequence"/>
</dbReference>
<dbReference type="EMBL" id="ACPB03012167">
    <property type="status" value="NOT_ANNOTATED_CDS"/>
    <property type="molecule type" value="Genomic_DNA"/>
</dbReference>
<evidence type="ECO:0000256" key="1">
    <source>
        <dbReference type="ARBA" id="ARBA00022460"/>
    </source>
</evidence>
<dbReference type="GO" id="GO:0005615">
    <property type="term" value="C:extracellular space"/>
    <property type="evidence" value="ECO:0007669"/>
    <property type="project" value="TreeGrafter"/>
</dbReference>
<dbReference type="GO" id="GO:0042302">
    <property type="term" value="F:structural constituent of cuticle"/>
    <property type="evidence" value="ECO:0007669"/>
    <property type="project" value="UniProtKB-UniRule"/>
</dbReference>
<keyword evidence="3" id="KW-1185">Reference proteome</keyword>
<reference evidence="2" key="1">
    <citation type="submission" date="2015-05" db="UniProtKB">
        <authorList>
            <consortium name="EnsemblMetazoa"/>
        </authorList>
    </citation>
    <scope>IDENTIFICATION</scope>
</reference>
<dbReference type="PANTHER" id="PTHR12236:SF76">
    <property type="entry name" value="ADULT-SPECIFIC CUTICULAR PROTEIN ACP-20-LIKE PROTEIN"/>
    <property type="match status" value="1"/>
</dbReference>
<dbReference type="PRINTS" id="PR00947">
    <property type="entry name" value="CUTICLE"/>
</dbReference>
<dbReference type="InterPro" id="IPR051217">
    <property type="entry name" value="Insect_Cuticle_Struc_Prot"/>
</dbReference>
<evidence type="ECO:0000313" key="2">
    <source>
        <dbReference type="EnsemblMetazoa" id="RPRC000550-PA"/>
    </source>
</evidence>
<dbReference type="OMA" id="MYHASGD"/>
<evidence type="ECO:0000313" key="3">
    <source>
        <dbReference type="Proteomes" id="UP000015103"/>
    </source>
</evidence>
<dbReference type="GO" id="GO:0031012">
    <property type="term" value="C:extracellular matrix"/>
    <property type="evidence" value="ECO:0007669"/>
    <property type="project" value="TreeGrafter"/>
</dbReference>
<dbReference type="STRING" id="13249.T1H950"/>
<dbReference type="InterPro" id="IPR000618">
    <property type="entry name" value="Insect_cuticle"/>
</dbReference>
<dbReference type="EMBL" id="ACPB03012168">
    <property type="status" value="NOT_ANNOTATED_CDS"/>
    <property type="molecule type" value="Genomic_DNA"/>
</dbReference>
<dbReference type="EnsemblMetazoa" id="RPRC000550-RA">
    <property type="protein sequence ID" value="RPRC000550-PA"/>
    <property type="gene ID" value="RPRC000550"/>
</dbReference>
<protein>
    <recommendedName>
        <fullName evidence="4">Cuticle protein</fullName>
    </recommendedName>
</protein>
<accession>T1H950</accession>
<evidence type="ECO:0008006" key="4">
    <source>
        <dbReference type="Google" id="ProtNLM"/>
    </source>
</evidence>
<dbReference type="InParanoid" id="T1H950"/>
<dbReference type="AlphaFoldDB" id="T1H950"/>
<dbReference type="PROSITE" id="PS51155">
    <property type="entry name" value="CHIT_BIND_RR_2"/>
    <property type="match status" value="1"/>
</dbReference>
<proteinExistence type="predicted"/>
<dbReference type="PANTHER" id="PTHR12236">
    <property type="entry name" value="STRUCTURAL CONTITUENT OF CUTICLE"/>
    <property type="match status" value="1"/>
</dbReference>
<dbReference type="VEuPathDB" id="VectorBase:RPRC000550"/>